<accession>A0ABS7XU08</accession>
<keyword evidence="2" id="KW-1185">Reference proteome</keyword>
<dbReference type="Proteomes" id="UP001198901">
    <property type="component" value="Unassembled WGS sequence"/>
</dbReference>
<evidence type="ECO:0000313" key="1">
    <source>
        <dbReference type="EMBL" id="MCA0132959.1"/>
    </source>
</evidence>
<name>A0ABS7XU08_9FLAO</name>
<organism evidence="1 2">
    <name type="scientific">Winogradskyella alexanderae</name>
    <dbReference type="NCBI Taxonomy" id="2877123"/>
    <lineage>
        <taxon>Bacteria</taxon>
        <taxon>Pseudomonadati</taxon>
        <taxon>Bacteroidota</taxon>
        <taxon>Flavobacteriia</taxon>
        <taxon>Flavobacteriales</taxon>
        <taxon>Flavobacteriaceae</taxon>
        <taxon>Winogradskyella</taxon>
    </lineage>
</organism>
<evidence type="ECO:0000313" key="2">
    <source>
        <dbReference type="Proteomes" id="UP001198901"/>
    </source>
</evidence>
<gene>
    <name evidence="1" type="ORF">LBU54_10230</name>
</gene>
<comment type="caution">
    <text evidence="1">The sequence shown here is derived from an EMBL/GenBank/DDBJ whole genome shotgun (WGS) entry which is preliminary data.</text>
</comment>
<protein>
    <submittedName>
        <fullName evidence="1">Uncharacterized protein</fullName>
    </submittedName>
</protein>
<reference evidence="2" key="1">
    <citation type="submission" date="2023-07" db="EMBL/GenBank/DDBJ databases">
        <authorList>
            <person name="Yue Y."/>
        </authorList>
    </citation>
    <scope>NUCLEOTIDE SEQUENCE [LARGE SCALE GENOMIC DNA]</scope>
    <source>
        <strain evidence="2">D23</strain>
    </source>
</reference>
<proteinExistence type="predicted"/>
<sequence length="55" mass="6558">MGRKSNQELQQKQFLDNNELTEYLSKEYIDLNEAQKNELVLSIYQFTKLIFDSAK</sequence>
<dbReference type="EMBL" id="JAIUJR010000006">
    <property type="protein sequence ID" value="MCA0132959.1"/>
    <property type="molecule type" value="Genomic_DNA"/>
</dbReference>
<dbReference type="RefSeq" id="WP_224529015.1">
    <property type="nucleotide sequence ID" value="NZ_JAIUJR010000006.1"/>
</dbReference>